<evidence type="ECO:0000256" key="1">
    <source>
        <dbReference type="SAM" id="SignalP"/>
    </source>
</evidence>
<dbReference type="RefSeq" id="WP_096651087.1">
    <property type="nucleotide sequence ID" value="NZ_NWUX01000005.1"/>
</dbReference>
<evidence type="ECO:0000313" key="2">
    <source>
        <dbReference type="EMBL" id="PCF96101.1"/>
    </source>
</evidence>
<reference evidence="3" key="1">
    <citation type="submission" date="2017-09" db="EMBL/GenBank/DDBJ databases">
        <authorList>
            <person name="Cho G.-S."/>
            <person name="Oguntoyinbo F.A."/>
            <person name="Cnockaert M."/>
            <person name="Kabisch J."/>
            <person name="Neve H."/>
            <person name="Bockelmann W."/>
            <person name="Wenning M."/>
            <person name="Franz C.M."/>
            <person name="Vandamme P."/>
        </authorList>
    </citation>
    <scope>NUCLEOTIDE SEQUENCE [LARGE SCALE GENOMIC DNA]</scope>
    <source>
        <strain evidence="3">MBT G8648</strain>
    </source>
</reference>
<gene>
    <name evidence="2" type="ORF">CPA45_08265</name>
</gene>
<name>A0A2A4HPR8_9GAMM</name>
<feature type="chain" id="PRO_5013082253" evidence="1">
    <location>
        <begin position="30"/>
        <end position="393"/>
    </location>
</feature>
<organism evidence="2 3">
    <name type="scientific">Vreelandella nigrificans</name>
    <dbReference type="NCBI Taxonomy" id="2042704"/>
    <lineage>
        <taxon>Bacteria</taxon>
        <taxon>Pseudomonadati</taxon>
        <taxon>Pseudomonadota</taxon>
        <taxon>Gammaproteobacteria</taxon>
        <taxon>Oceanospirillales</taxon>
        <taxon>Halomonadaceae</taxon>
        <taxon>Vreelandella</taxon>
    </lineage>
</organism>
<dbReference type="Gene3D" id="3.40.190.10">
    <property type="entry name" value="Periplasmic binding protein-like II"/>
    <property type="match status" value="2"/>
</dbReference>
<dbReference type="SUPFAM" id="SSF53850">
    <property type="entry name" value="Periplasmic binding protein-like II"/>
    <property type="match status" value="1"/>
</dbReference>
<proteinExistence type="predicted"/>
<dbReference type="Proteomes" id="UP000218677">
    <property type="component" value="Unassembled WGS sequence"/>
</dbReference>
<dbReference type="PANTHER" id="PTHR42941">
    <property type="entry name" value="SLL1037 PROTEIN"/>
    <property type="match status" value="1"/>
</dbReference>
<dbReference type="EMBL" id="NWUX01000005">
    <property type="protein sequence ID" value="PCF96101.1"/>
    <property type="molecule type" value="Genomic_DNA"/>
</dbReference>
<feature type="signal peptide" evidence="1">
    <location>
        <begin position="1"/>
        <end position="29"/>
    </location>
</feature>
<sequence length="393" mass="43004">MRELNKVMFVGAMGALFLGSTLASMTAGAAEIELPSTLAWSAYPTGTSGYSQAVGIGSVLQNHYGVNLRVLPGRNDVSRLHPLRSGRVDFAASGSEAAYAQEGMYDFSVRDWGPQPVRVALWNISDGCSFTFATAADAGIENAEDLRGKRLTYVQGAPSLNNASAALLSYANMTWDDVERVEVSGYPGSIEAIIEGRADAAGGSCNSASFLRVESSPRGLKFAAFPHDDEEAVQRVRSGLPWYVPHVAVQGPTIDPEAGIEVFTSPYPMLITMADQEETLVYSMTKAMMEHYDDYKDSAPGAEGWALDRQGLETTFVPFHDGTVRYFQEIGIWTEAAEDNQQQNLKRQEILQAAWQEFIEDAPRDGYAFRAAWRETRDGVVEANGLITIPERW</sequence>
<accession>A0A2A4HPR8</accession>
<dbReference type="NCBIfam" id="TIGR02122">
    <property type="entry name" value="TRAP_TAXI"/>
    <property type="match status" value="1"/>
</dbReference>
<dbReference type="Pfam" id="PF16868">
    <property type="entry name" value="NMT1_3"/>
    <property type="match status" value="1"/>
</dbReference>
<keyword evidence="1" id="KW-0732">Signal</keyword>
<keyword evidence="3" id="KW-1185">Reference proteome</keyword>
<dbReference type="PANTHER" id="PTHR42941:SF1">
    <property type="entry name" value="SLL1037 PROTEIN"/>
    <property type="match status" value="1"/>
</dbReference>
<dbReference type="InterPro" id="IPR011852">
    <property type="entry name" value="TRAP_TAXI"/>
</dbReference>
<protein>
    <submittedName>
        <fullName evidence="2">C4-dicarboxylate ABC transporter</fullName>
    </submittedName>
</protein>
<dbReference type="OrthoDB" id="9776669at2"/>
<evidence type="ECO:0000313" key="3">
    <source>
        <dbReference type="Proteomes" id="UP000218677"/>
    </source>
</evidence>
<dbReference type="AlphaFoldDB" id="A0A2A4HPR8"/>
<comment type="caution">
    <text evidence="2">The sequence shown here is derived from an EMBL/GenBank/DDBJ whole genome shotgun (WGS) entry which is preliminary data.</text>
</comment>